<evidence type="ECO:0000313" key="2">
    <source>
        <dbReference type="Proteomes" id="UP001596507"/>
    </source>
</evidence>
<dbReference type="InterPro" id="IPR011335">
    <property type="entry name" value="Restrct_endonuc-II-like"/>
</dbReference>
<proteinExistence type="predicted"/>
<dbReference type="SUPFAM" id="SSF52980">
    <property type="entry name" value="Restriction endonuclease-like"/>
    <property type="match status" value="1"/>
</dbReference>
<protein>
    <submittedName>
        <fullName evidence="1">Endonuclease domain-containing protein</fullName>
    </submittedName>
</protein>
<keyword evidence="1" id="KW-0255">Endonuclease</keyword>
<gene>
    <name evidence="1" type="ORF">ACFQRL_15435</name>
</gene>
<keyword evidence="1" id="KW-0378">Hydrolase</keyword>
<keyword evidence="2" id="KW-1185">Reference proteome</keyword>
<accession>A0ABW2HHE6</accession>
<comment type="caution">
    <text evidence="1">The sequence shown here is derived from an EMBL/GenBank/DDBJ whole genome shotgun (WGS) entry which is preliminary data.</text>
</comment>
<reference evidence="2" key="1">
    <citation type="journal article" date="2019" name="Int. J. Syst. Evol. Microbiol.">
        <title>The Global Catalogue of Microorganisms (GCM) 10K type strain sequencing project: providing services to taxonomists for standard genome sequencing and annotation.</title>
        <authorList>
            <consortium name="The Broad Institute Genomics Platform"/>
            <consortium name="The Broad Institute Genome Sequencing Center for Infectious Disease"/>
            <person name="Wu L."/>
            <person name="Ma J."/>
        </authorList>
    </citation>
    <scope>NUCLEOTIDE SEQUENCE [LARGE SCALE GENOMIC DNA]</scope>
    <source>
        <strain evidence="2">CGMCC 1.15772</strain>
    </source>
</reference>
<organism evidence="1 2">
    <name type="scientific">Microbacterium fluvii</name>
    <dbReference type="NCBI Taxonomy" id="415215"/>
    <lineage>
        <taxon>Bacteria</taxon>
        <taxon>Bacillati</taxon>
        <taxon>Actinomycetota</taxon>
        <taxon>Actinomycetes</taxon>
        <taxon>Micrococcales</taxon>
        <taxon>Microbacteriaceae</taxon>
        <taxon>Microbacterium</taxon>
    </lineage>
</organism>
<sequence>MMPSDCFFSHITAAVLWGAPVPDRIFDVAALARNPPPTYPIFDPEVLHVARLWPGRAPRGRGVSGHAVRSGFAHKVTHPESGLRLASPASTWAMLGRMLPHPYDLIAVADHFVRVHRDPVTREVVRPGLATLAQLTAAVEAGRRVGGAALREALPRVRVGAVSRTETWTRLTLIDAGLPEPALDFDVYNEYGTFIACVDMAYPALKTAVEYEGAHHASAGQWESDIDRYAALEAAGWRIVRVTKRMLFVTPRQLVSRVGAVLAERSR</sequence>
<dbReference type="EMBL" id="JBHTBE010000004">
    <property type="protein sequence ID" value="MFC7270354.1"/>
    <property type="molecule type" value="Genomic_DNA"/>
</dbReference>
<dbReference type="RefSeq" id="WP_262875281.1">
    <property type="nucleotide sequence ID" value="NZ_BAABKW010000007.1"/>
</dbReference>
<dbReference type="Proteomes" id="UP001596507">
    <property type="component" value="Unassembled WGS sequence"/>
</dbReference>
<dbReference type="Gene3D" id="3.40.960.10">
    <property type="entry name" value="VSR Endonuclease"/>
    <property type="match status" value="1"/>
</dbReference>
<keyword evidence="1" id="KW-0540">Nuclease</keyword>
<dbReference type="GO" id="GO:0004519">
    <property type="term" value="F:endonuclease activity"/>
    <property type="evidence" value="ECO:0007669"/>
    <property type="project" value="UniProtKB-KW"/>
</dbReference>
<name>A0ABW2HHE6_9MICO</name>
<evidence type="ECO:0000313" key="1">
    <source>
        <dbReference type="EMBL" id="MFC7270354.1"/>
    </source>
</evidence>